<evidence type="ECO:0000313" key="2">
    <source>
        <dbReference type="Proteomes" id="UP000001396"/>
    </source>
</evidence>
<dbReference type="NCBIfam" id="TIGR00481">
    <property type="entry name" value="YbhB/YbcL family Raf kinase inhibitor-like protein"/>
    <property type="match status" value="1"/>
</dbReference>
<dbReference type="Pfam" id="PF01161">
    <property type="entry name" value="PBP"/>
    <property type="match status" value="1"/>
</dbReference>
<dbReference type="OMA" id="HRYAFQL"/>
<reference evidence="1 2" key="1">
    <citation type="journal article" date="2011" name="Genome Res.">
        <title>Phylogeny-wide analysis of social amoeba genomes highlights ancient origins for complex intercellular communication.</title>
        <authorList>
            <person name="Heidel A.J."/>
            <person name="Lawal H.M."/>
            <person name="Felder M."/>
            <person name="Schilde C."/>
            <person name="Helps N.R."/>
            <person name="Tunggal B."/>
            <person name="Rivero F."/>
            <person name="John U."/>
            <person name="Schleicher M."/>
            <person name="Eichinger L."/>
            <person name="Platzer M."/>
            <person name="Noegel A.A."/>
            <person name="Schaap P."/>
            <person name="Gloeckner G."/>
        </authorList>
    </citation>
    <scope>NUCLEOTIDE SEQUENCE [LARGE SCALE GENOMIC DNA]</scope>
    <source>
        <strain evidence="2">ATCC 26659 / Pp 5 / PN500</strain>
    </source>
</reference>
<dbReference type="AlphaFoldDB" id="D3BIH8"/>
<organism evidence="1 2">
    <name type="scientific">Heterostelium pallidum (strain ATCC 26659 / Pp 5 / PN500)</name>
    <name type="common">Cellular slime mold</name>
    <name type="synonym">Polysphondylium pallidum</name>
    <dbReference type="NCBI Taxonomy" id="670386"/>
    <lineage>
        <taxon>Eukaryota</taxon>
        <taxon>Amoebozoa</taxon>
        <taxon>Evosea</taxon>
        <taxon>Eumycetozoa</taxon>
        <taxon>Dictyostelia</taxon>
        <taxon>Acytosteliales</taxon>
        <taxon>Acytosteliaceae</taxon>
        <taxon>Heterostelium</taxon>
    </lineage>
</organism>
<name>D3BIH8_HETP5</name>
<dbReference type="InterPro" id="IPR036610">
    <property type="entry name" value="PEBP-like_sf"/>
</dbReference>
<dbReference type="EMBL" id="ADBJ01000037">
    <property type="protein sequence ID" value="EFA78602.1"/>
    <property type="molecule type" value="Genomic_DNA"/>
</dbReference>
<dbReference type="InParanoid" id="D3BIH8"/>
<gene>
    <name evidence="1" type="ORF">PPL_08057</name>
</gene>
<dbReference type="SUPFAM" id="SSF49777">
    <property type="entry name" value="PEBP-like"/>
    <property type="match status" value="1"/>
</dbReference>
<dbReference type="Proteomes" id="UP000001396">
    <property type="component" value="Unassembled WGS sequence"/>
</dbReference>
<evidence type="ECO:0008006" key="3">
    <source>
        <dbReference type="Google" id="ProtNLM"/>
    </source>
</evidence>
<sequence length="186" mass="20752">MESFLGWLFYNYRGRDSGLIINIPEVARIPATISLTSIDFKDNEHMPLTSSPAAPEGKNMSPQIQWENIPEEAKELVLILEDPDAPLPKPICHFVIKGIDPKTTKCINAGEMVASNPSITFAPAAFGRLGYHGPRPIKAHGSHRYIFQMYALSDQLPQPKNKDELVKQMIPLIISRGVLTGTFERK</sequence>
<dbReference type="RefSeq" id="XP_020430726.1">
    <property type="nucleotide sequence ID" value="XM_020578887.1"/>
</dbReference>
<protein>
    <recommendedName>
        <fullName evidence="3">Phosphatidylethanolamine-binding protein</fullName>
    </recommendedName>
</protein>
<evidence type="ECO:0000313" key="1">
    <source>
        <dbReference type="EMBL" id="EFA78602.1"/>
    </source>
</evidence>
<dbReference type="InterPro" id="IPR008914">
    <property type="entry name" value="PEBP"/>
</dbReference>
<accession>D3BIH8</accession>
<keyword evidence="2" id="KW-1185">Reference proteome</keyword>
<dbReference type="GeneID" id="31363537"/>
<dbReference type="InterPro" id="IPR005247">
    <property type="entry name" value="YbhB_YbcL/LppC-like"/>
</dbReference>
<dbReference type="Gene3D" id="3.90.280.10">
    <property type="entry name" value="PEBP-like"/>
    <property type="match status" value="1"/>
</dbReference>
<comment type="caution">
    <text evidence="1">The sequence shown here is derived from an EMBL/GenBank/DDBJ whole genome shotgun (WGS) entry which is preliminary data.</text>
</comment>
<dbReference type="CDD" id="cd00865">
    <property type="entry name" value="PEBP_bact_arch"/>
    <property type="match status" value="1"/>
</dbReference>
<proteinExistence type="predicted"/>